<proteinExistence type="predicted"/>
<dbReference type="Proteomes" id="UP000077202">
    <property type="component" value="Unassembled WGS sequence"/>
</dbReference>
<dbReference type="EMBL" id="LVLJ01003949">
    <property type="protein sequence ID" value="OAE19006.1"/>
    <property type="molecule type" value="Genomic_DNA"/>
</dbReference>
<keyword evidence="3" id="KW-1185">Reference proteome</keyword>
<evidence type="ECO:0000313" key="2">
    <source>
        <dbReference type="EMBL" id="OAE19006.1"/>
    </source>
</evidence>
<evidence type="ECO:0000256" key="1">
    <source>
        <dbReference type="SAM" id="MobiDB-lite"/>
    </source>
</evidence>
<evidence type="ECO:0000313" key="3">
    <source>
        <dbReference type="Proteomes" id="UP000077202"/>
    </source>
</evidence>
<reference evidence="2" key="1">
    <citation type="submission" date="2016-03" db="EMBL/GenBank/DDBJ databases">
        <title>Mechanisms controlling the formation of the plant cell surface in tip-growing cells are functionally conserved among land plants.</title>
        <authorList>
            <person name="Honkanen S."/>
            <person name="Jones V.A."/>
            <person name="Morieri G."/>
            <person name="Champion C."/>
            <person name="Hetherington A.J."/>
            <person name="Kelly S."/>
            <person name="Saint-Marcoux D."/>
            <person name="Proust H."/>
            <person name="Prescott H."/>
            <person name="Dolan L."/>
        </authorList>
    </citation>
    <scope>NUCLEOTIDE SEQUENCE [LARGE SCALE GENOMIC DNA]</scope>
    <source>
        <tissue evidence="2">Whole gametophyte</tissue>
    </source>
</reference>
<dbReference type="AlphaFoldDB" id="A0A176VGV1"/>
<accession>A0A176VGV1</accession>
<feature type="region of interest" description="Disordered" evidence="1">
    <location>
        <begin position="1"/>
        <end position="50"/>
    </location>
</feature>
<sequence length="142" mass="15855">MQSLRQLTSAARGAVRPISDLERSTGPHPRPLSRVDRQQPGELDFLRREKSRPVQLDEVDGLCLRASGAALRNHVGHGEDEAARPRPEPEDTSFQLKHVGFRRVSADVSADLCALGGHHVIFAVGVNDLQRHTPNRRDYRLK</sequence>
<name>A0A176VGV1_MARPO</name>
<gene>
    <name evidence="2" type="ORF">AXG93_2839s1010</name>
</gene>
<protein>
    <submittedName>
        <fullName evidence="2">Uncharacterized protein</fullName>
    </submittedName>
</protein>
<feature type="compositionally biased region" description="Basic and acidic residues" evidence="1">
    <location>
        <begin position="33"/>
        <end position="50"/>
    </location>
</feature>
<organism evidence="2 3">
    <name type="scientific">Marchantia polymorpha subsp. ruderalis</name>
    <dbReference type="NCBI Taxonomy" id="1480154"/>
    <lineage>
        <taxon>Eukaryota</taxon>
        <taxon>Viridiplantae</taxon>
        <taxon>Streptophyta</taxon>
        <taxon>Embryophyta</taxon>
        <taxon>Marchantiophyta</taxon>
        <taxon>Marchantiopsida</taxon>
        <taxon>Marchantiidae</taxon>
        <taxon>Marchantiales</taxon>
        <taxon>Marchantiaceae</taxon>
        <taxon>Marchantia</taxon>
    </lineage>
</organism>
<comment type="caution">
    <text evidence="2">The sequence shown here is derived from an EMBL/GenBank/DDBJ whole genome shotgun (WGS) entry which is preliminary data.</text>
</comment>